<dbReference type="EMBL" id="CP001848">
    <property type="protein sequence ID" value="ADB17002.1"/>
    <property type="molecule type" value="Genomic_DNA"/>
</dbReference>
<evidence type="ECO:0000259" key="1">
    <source>
        <dbReference type="Pfam" id="PF08241"/>
    </source>
</evidence>
<feature type="domain" description="Methyltransferase type 11" evidence="1">
    <location>
        <begin position="48"/>
        <end position="147"/>
    </location>
</feature>
<dbReference type="InterPro" id="IPR013216">
    <property type="entry name" value="Methyltransf_11"/>
</dbReference>
<dbReference type="Proteomes" id="UP000001887">
    <property type="component" value="Chromosome"/>
</dbReference>
<keyword evidence="3" id="KW-1185">Reference proteome</keyword>
<dbReference type="GO" id="GO:0008757">
    <property type="term" value="F:S-adenosylmethionine-dependent methyltransferase activity"/>
    <property type="evidence" value="ECO:0007669"/>
    <property type="project" value="InterPro"/>
</dbReference>
<dbReference type="SUPFAM" id="SSF53335">
    <property type="entry name" value="S-adenosyl-L-methionine-dependent methyltransferases"/>
    <property type="match status" value="1"/>
</dbReference>
<dbReference type="CDD" id="cd02440">
    <property type="entry name" value="AdoMet_MTases"/>
    <property type="match status" value="1"/>
</dbReference>
<dbReference type="Pfam" id="PF08241">
    <property type="entry name" value="Methyltransf_11"/>
    <property type="match status" value="1"/>
</dbReference>
<accession>D2R3P8</accession>
<reference evidence="2 3" key="1">
    <citation type="journal article" date="2009" name="Stand. Genomic Sci.">
        <title>Complete genome sequence of Pirellula staleyi type strain (ATCC 27377).</title>
        <authorList>
            <person name="Clum A."/>
            <person name="Tindall B.J."/>
            <person name="Sikorski J."/>
            <person name="Ivanova N."/>
            <person name="Mavrommatis K."/>
            <person name="Lucas S."/>
            <person name="Glavina del Rio T."/>
            <person name="Nolan M."/>
            <person name="Chen F."/>
            <person name="Tice H."/>
            <person name="Pitluck S."/>
            <person name="Cheng J.F."/>
            <person name="Chertkov O."/>
            <person name="Brettin T."/>
            <person name="Han C."/>
            <person name="Detter J.C."/>
            <person name="Kuske C."/>
            <person name="Bruce D."/>
            <person name="Goodwin L."/>
            <person name="Ovchinikova G."/>
            <person name="Pati A."/>
            <person name="Mikhailova N."/>
            <person name="Chen A."/>
            <person name="Palaniappan K."/>
            <person name="Land M."/>
            <person name="Hauser L."/>
            <person name="Chang Y.J."/>
            <person name="Jeffries C.D."/>
            <person name="Chain P."/>
            <person name="Rohde M."/>
            <person name="Goker M."/>
            <person name="Bristow J."/>
            <person name="Eisen J.A."/>
            <person name="Markowitz V."/>
            <person name="Hugenholtz P."/>
            <person name="Kyrpides N.C."/>
            <person name="Klenk H.P."/>
            <person name="Lapidus A."/>
        </authorList>
    </citation>
    <scope>NUCLEOTIDE SEQUENCE [LARGE SCALE GENOMIC DNA]</scope>
    <source>
        <strain evidence="3">ATCC 27377 / DSM 6068 / ICPB 4128</strain>
    </source>
</reference>
<dbReference type="InterPro" id="IPR029063">
    <property type="entry name" value="SAM-dependent_MTases_sf"/>
</dbReference>
<keyword evidence="2" id="KW-0808">Transferase</keyword>
<dbReference type="eggNOG" id="COG2226">
    <property type="taxonomic scope" value="Bacteria"/>
</dbReference>
<dbReference type="GO" id="GO:0032259">
    <property type="term" value="P:methylation"/>
    <property type="evidence" value="ECO:0007669"/>
    <property type="project" value="UniProtKB-KW"/>
</dbReference>
<gene>
    <name evidence="2" type="ordered locus">Psta_2332</name>
</gene>
<protein>
    <submittedName>
        <fullName evidence="2">Methyltransferase type 11</fullName>
    </submittedName>
</protein>
<dbReference type="OrthoDB" id="9778766at2"/>
<proteinExistence type="predicted"/>
<sequence>MSLVRVLENEVMDSLEEATTYDEMDHSTVNTRFVDDLLAAGLPGNDVLDLGTGTARIPMELCRRHADCRVMAVDAAGAMLDQAYYNISAAELTGRIQLAQADGRKLPYADGLFHAVICNTIVHHIADPLPVLAEAVRVTAPGGLLMIRDLTRPDTEEQLATLVEQYAGQEAPYAKQMFGDSLRAAFTLAEIRDMVASLGFPPDTVTMTSDRHWTWLARKGSETRE</sequence>
<evidence type="ECO:0000313" key="3">
    <source>
        <dbReference type="Proteomes" id="UP000001887"/>
    </source>
</evidence>
<evidence type="ECO:0000313" key="2">
    <source>
        <dbReference type="EMBL" id="ADB17002.1"/>
    </source>
</evidence>
<dbReference type="HOGENOM" id="CLU_108522_0_0_0"/>
<dbReference type="STRING" id="530564.Psta_2332"/>
<dbReference type="PANTHER" id="PTHR43591">
    <property type="entry name" value="METHYLTRANSFERASE"/>
    <property type="match status" value="1"/>
</dbReference>
<dbReference type="KEGG" id="psl:Psta_2332"/>
<name>D2R3P8_PIRSD</name>
<keyword evidence="2" id="KW-0489">Methyltransferase</keyword>
<dbReference type="Gene3D" id="3.40.50.150">
    <property type="entry name" value="Vaccinia Virus protein VP39"/>
    <property type="match status" value="1"/>
</dbReference>
<organism evidence="2 3">
    <name type="scientific">Pirellula staleyi (strain ATCC 27377 / DSM 6068 / ICPB 4128)</name>
    <name type="common">Pirella staleyi</name>
    <dbReference type="NCBI Taxonomy" id="530564"/>
    <lineage>
        <taxon>Bacteria</taxon>
        <taxon>Pseudomonadati</taxon>
        <taxon>Planctomycetota</taxon>
        <taxon>Planctomycetia</taxon>
        <taxon>Pirellulales</taxon>
        <taxon>Pirellulaceae</taxon>
        <taxon>Pirellula</taxon>
    </lineage>
</organism>
<dbReference type="AlphaFoldDB" id="D2R3P8"/>